<evidence type="ECO:0000256" key="1">
    <source>
        <dbReference type="PROSITE-ProRule" id="PRU01251"/>
    </source>
</evidence>
<dbReference type="Pfam" id="PF02861">
    <property type="entry name" value="Clp_N"/>
    <property type="match status" value="1"/>
</dbReference>
<dbReference type="PROSITE" id="PS51903">
    <property type="entry name" value="CLP_R"/>
    <property type="match status" value="1"/>
</dbReference>
<protein>
    <submittedName>
        <fullName evidence="3">ClpA/ClpB-like protein</fullName>
    </submittedName>
</protein>
<name>A0A4R2JLU4_9PSEU</name>
<gene>
    <name evidence="3" type="ORF">EV192_104415</name>
</gene>
<dbReference type="AlphaFoldDB" id="A0A4R2JLU4"/>
<dbReference type="Proteomes" id="UP000295680">
    <property type="component" value="Unassembled WGS sequence"/>
</dbReference>
<evidence type="ECO:0000259" key="2">
    <source>
        <dbReference type="PROSITE" id="PS51903"/>
    </source>
</evidence>
<accession>A0A4R2JLU4</accession>
<comment type="caution">
    <text evidence="3">The sequence shown here is derived from an EMBL/GenBank/DDBJ whole genome shotgun (WGS) entry which is preliminary data.</text>
</comment>
<keyword evidence="4" id="KW-1185">Reference proteome</keyword>
<dbReference type="SUPFAM" id="SSF81923">
    <property type="entry name" value="Double Clp-N motif"/>
    <property type="match status" value="1"/>
</dbReference>
<dbReference type="RefSeq" id="WP_132117567.1">
    <property type="nucleotide sequence ID" value="NZ_SLWS01000004.1"/>
</dbReference>
<dbReference type="InterPro" id="IPR004176">
    <property type="entry name" value="Clp_R_N"/>
</dbReference>
<dbReference type="OrthoDB" id="3628183at2"/>
<dbReference type="Gene3D" id="1.10.1780.10">
    <property type="entry name" value="Clp, N-terminal domain"/>
    <property type="match status" value="1"/>
</dbReference>
<organism evidence="3 4">
    <name type="scientific">Actinocrispum wychmicini</name>
    <dbReference type="NCBI Taxonomy" id="1213861"/>
    <lineage>
        <taxon>Bacteria</taxon>
        <taxon>Bacillati</taxon>
        <taxon>Actinomycetota</taxon>
        <taxon>Actinomycetes</taxon>
        <taxon>Pseudonocardiales</taxon>
        <taxon>Pseudonocardiaceae</taxon>
        <taxon>Actinocrispum</taxon>
    </lineage>
</organism>
<evidence type="ECO:0000313" key="4">
    <source>
        <dbReference type="Proteomes" id="UP000295680"/>
    </source>
</evidence>
<proteinExistence type="predicted"/>
<dbReference type="InterPro" id="IPR036628">
    <property type="entry name" value="Clp_N_dom_sf"/>
</dbReference>
<sequence>MGKQLSNSVRTRVVLAAMAEARRRGDRRLGTEHLLLGLLHERDSAAIQALGVDLDAARTGLDALDRAALVAIGIDVGDLPFTGHIASGKRPPLTSAARAVLLHAIKPTPRSKARHPTAEHLLLALLAGHQPDPAADLLAQLDIDLDAVRNRLDQP</sequence>
<evidence type="ECO:0000313" key="3">
    <source>
        <dbReference type="EMBL" id="TCO59572.1"/>
    </source>
</evidence>
<keyword evidence="1" id="KW-0677">Repeat</keyword>
<feature type="domain" description="Clp R" evidence="2">
    <location>
        <begin position="1"/>
        <end position="155"/>
    </location>
</feature>
<dbReference type="EMBL" id="SLWS01000004">
    <property type="protein sequence ID" value="TCO59572.1"/>
    <property type="molecule type" value="Genomic_DNA"/>
</dbReference>
<reference evidence="3 4" key="1">
    <citation type="submission" date="2019-03" db="EMBL/GenBank/DDBJ databases">
        <title>Genomic Encyclopedia of Type Strains, Phase IV (KMG-IV): sequencing the most valuable type-strain genomes for metagenomic binning, comparative biology and taxonomic classification.</title>
        <authorList>
            <person name="Goeker M."/>
        </authorList>
    </citation>
    <scope>NUCLEOTIDE SEQUENCE [LARGE SCALE GENOMIC DNA]</scope>
    <source>
        <strain evidence="3 4">DSM 45934</strain>
    </source>
</reference>